<keyword evidence="4 6" id="KW-1133">Transmembrane helix</keyword>
<feature type="transmembrane region" description="Helical" evidence="6">
    <location>
        <begin position="69"/>
        <end position="88"/>
    </location>
</feature>
<dbReference type="InterPro" id="IPR036259">
    <property type="entry name" value="MFS_trans_sf"/>
</dbReference>
<evidence type="ECO:0000256" key="2">
    <source>
        <dbReference type="ARBA" id="ARBA00022475"/>
    </source>
</evidence>
<accession>A0A2S7X491</accession>
<dbReference type="SUPFAM" id="SSF103473">
    <property type="entry name" value="MFS general substrate transporter"/>
    <property type="match status" value="1"/>
</dbReference>
<feature type="transmembrane region" description="Helical" evidence="6">
    <location>
        <begin position="127"/>
        <end position="152"/>
    </location>
</feature>
<feature type="transmembrane region" description="Helical" evidence="6">
    <location>
        <begin position="94"/>
        <end position="115"/>
    </location>
</feature>
<dbReference type="Pfam" id="PF07690">
    <property type="entry name" value="MFS_1"/>
    <property type="match status" value="1"/>
</dbReference>
<feature type="transmembrane region" description="Helical" evidence="6">
    <location>
        <begin position="7"/>
        <end position="31"/>
    </location>
</feature>
<comment type="caution">
    <text evidence="7">The sequence shown here is derived from an EMBL/GenBank/DDBJ whole genome shotgun (WGS) entry which is preliminary data.</text>
</comment>
<dbReference type="RefSeq" id="WP_105056424.1">
    <property type="nucleotide sequence ID" value="NZ_CAWNRT010000002.1"/>
</dbReference>
<gene>
    <name evidence="7" type="ORF">BTO22_16425</name>
</gene>
<evidence type="ECO:0000313" key="8">
    <source>
        <dbReference type="Proteomes" id="UP000239263"/>
    </source>
</evidence>
<dbReference type="InterPro" id="IPR011701">
    <property type="entry name" value="MFS"/>
</dbReference>
<evidence type="ECO:0000256" key="6">
    <source>
        <dbReference type="SAM" id="Phobius"/>
    </source>
</evidence>
<evidence type="ECO:0000313" key="7">
    <source>
        <dbReference type="EMBL" id="PQJ85061.1"/>
    </source>
</evidence>
<evidence type="ECO:0000256" key="3">
    <source>
        <dbReference type="ARBA" id="ARBA00022692"/>
    </source>
</evidence>
<keyword evidence="2" id="KW-1003">Cell membrane</keyword>
<organism evidence="7 8">
    <name type="scientific">Aliivibrio sifiae</name>
    <dbReference type="NCBI Taxonomy" id="566293"/>
    <lineage>
        <taxon>Bacteria</taxon>
        <taxon>Pseudomonadati</taxon>
        <taxon>Pseudomonadota</taxon>
        <taxon>Gammaproteobacteria</taxon>
        <taxon>Vibrionales</taxon>
        <taxon>Vibrionaceae</taxon>
        <taxon>Aliivibrio</taxon>
    </lineage>
</organism>
<dbReference type="Gene3D" id="1.20.1250.20">
    <property type="entry name" value="MFS general substrate transporter like domains"/>
    <property type="match status" value="1"/>
</dbReference>
<evidence type="ECO:0000256" key="5">
    <source>
        <dbReference type="ARBA" id="ARBA00023136"/>
    </source>
</evidence>
<comment type="subcellular location">
    <subcellularLocation>
        <location evidence="1">Cell membrane</location>
        <topology evidence="1">Multi-pass membrane protein</topology>
    </subcellularLocation>
</comment>
<name>A0A2S7X491_9GAMM</name>
<feature type="transmembrane region" description="Helical" evidence="6">
    <location>
        <begin position="296"/>
        <end position="316"/>
    </location>
</feature>
<keyword evidence="3 6" id="KW-0812">Transmembrane</keyword>
<proteinExistence type="predicted"/>
<evidence type="ECO:0000256" key="4">
    <source>
        <dbReference type="ARBA" id="ARBA00022989"/>
    </source>
</evidence>
<feature type="transmembrane region" description="Helical" evidence="6">
    <location>
        <begin position="158"/>
        <end position="176"/>
    </location>
</feature>
<feature type="transmembrane region" description="Helical" evidence="6">
    <location>
        <begin position="238"/>
        <end position="258"/>
    </location>
</feature>
<feature type="transmembrane region" description="Helical" evidence="6">
    <location>
        <begin position="337"/>
        <end position="354"/>
    </location>
</feature>
<dbReference type="PANTHER" id="PTHR23513">
    <property type="entry name" value="INTEGRAL MEMBRANE EFFLUX PROTEIN-RELATED"/>
    <property type="match status" value="1"/>
</dbReference>
<keyword evidence="5 6" id="KW-0472">Membrane</keyword>
<dbReference type="GO" id="GO:0022857">
    <property type="term" value="F:transmembrane transporter activity"/>
    <property type="evidence" value="ECO:0007669"/>
    <property type="project" value="InterPro"/>
</dbReference>
<feature type="transmembrane region" description="Helical" evidence="6">
    <location>
        <begin position="37"/>
        <end position="57"/>
    </location>
</feature>
<feature type="transmembrane region" description="Helical" evidence="6">
    <location>
        <begin position="270"/>
        <end position="290"/>
    </location>
</feature>
<evidence type="ECO:0000256" key="1">
    <source>
        <dbReference type="ARBA" id="ARBA00004651"/>
    </source>
</evidence>
<dbReference type="Proteomes" id="UP000239263">
    <property type="component" value="Unassembled WGS sequence"/>
</dbReference>
<protein>
    <recommendedName>
        <fullName evidence="9">MFS transporter</fullName>
    </recommendedName>
</protein>
<evidence type="ECO:0008006" key="9">
    <source>
        <dbReference type="Google" id="ProtNLM"/>
    </source>
</evidence>
<feature type="transmembrane region" description="Helical" evidence="6">
    <location>
        <begin position="360"/>
        <end position="379"/>
    </location>
</feature>
<sequence length="386" mass="43815">MPNKIKFIVTISLISLANWLDFISILTYSAYRVDSSPLIVSLASVSMLLPQVFLGKFYIKLLESNYRNWLLPTSFFIRAVLTVSLVFIDNINLFLIIVALRSAFSGVYIPVVSFYCSQQVESVRKMYSSYLSIINTYSKMAVPFLGGVIVSLYNEKTAFAITSVITIFSIYFSLFLGRSKSIKKKSDASVKIIPERSLNSLIHWRMALYYPAFIYFTLVFMCNNLLPLIFSNEGLSKYMFSLSITSSAIGNALFGYFSLYTKSKLKDLKFIYYSGVGVFLGFLMLFLIFNSVRFDFLIYITFFVIGIFSASIPVLFNRHIFDENSTVAIKLSAKLQSIQNISMILGPILGAVISEFLSPSYLLLIAGIIGFIIFTYFNIKVNYVRR</sequence>
<feature type="transmembrane region" description="Helical" evidence="6">
    <location>
        <begin position="207"/>
        <end position="226"/>
    </location>
</feature>
<dbReference type="PANTHER" id="PTHR23513:SF6">
    <property type="entry name" value="MAJOR FACILITATOR SUPERFAMILY ASSOCIATED DOMAIN-CONTAINING PROTEIN"/>
    <property type="match status" value="1"/>
</dbReference>
<dbReference type="GO" id="GO:0005886">
    <property type="term" value="C:plasma membrane"/>
    <property type="evidence" value="ECO:0007669"/>
    <property type="project" value="UniProtKB-SubCell"/>
</dbReference>
<dbReference type="AlphaFoldDB" id="A0A2S7X491"/>
<dbReference type="EMBL" id="MSCO01000002">
    <property type="protein sequence ID" value="PQJ85061.1"/>
    <property type="molecule type" value="Genomic_DNA"/>
</dbReference>
<reference evidence="7 8" key="1">
    <citation type="submission" date="2016-12" db="EMBL/GenBank/DDBJ databases">
        <title>Diversity of luminous bacteria.</title>
        <authorList>
            <person name="Yoshizawa S."/>
            <person name="Kogure K."/>
        </authorList>
    </citation>
    <scope>NUCLEOTIDE SEQUENCE [LARGE SCALE GENOMIC DNA]</scope>
    <source>
        <strain evidence="7 8">ATCC 33715</strain>
    </source>
</reference>
<dbReference type="OrthoDB" id="7921660at2"/>